<proteinExistence type="predicted"/>
<accession>A0A9D4HQW9</accession>
<reference evidence="2" key="1">
    <citation type="journal article" date="2019" name="bioRxiv">
        <title>The Genome of the Zebra Mussel, Dreissena polymorpha: A Resource for Invasive Species Research.</title>
        <authorList>
            <person name="McCartney M.A."/>
            <person name="Auch B."/>
            <person name="Kono T."/>
            <person name="Mallez S."/>
            <person name="Zhang Y."/>
            <person name="Obille A."/>
            <person name="Becker A."/>
            <person name="Abrahante J.E."/>
            <person name="Garbe J."/>
            <person name="Badalamenti J.P."/>
            <person name="Herman A."/>
            <person name="Mangelson H."/>
            <person name="Liachko I."/>
            <person name="Sullivan S."/>
            <person name="Sone E.D."/>
            <person name="Koren S."/>
            <person name="Silverstein K.A.T."/>
            <person name="Beckman K.B."/>
            <person name="Gohl D.M."/>
        </authorList>
    </citation>
    <scope>NUCLEOTIDE SEQUENCE</scope>
    <source>
        <strain evidence="2">Duluth1</strain>
        <tissue evidence="2">Whole animal</tissue>
    </source>
</reference>
<evidence type="ECO:0000313" key="3">
    <source>
        <dbReference type="Proteomes" id="UP000828390"/>
    </source>
</evidence>
<evidence type="ECO:0000256" key="1">
    <source>
        <dbReference type="SAM" id="MobiDB-lite"/>
    </source>
</evidence>
<dbReference type="EMBL" id="JAIWYP010000012">
    <property type="protein sequence ID" value="KAH3727705.1"/>
    <property type="molecule type" value="Genomic_DNA"/>
</dbReference>
<name>A0A9D4HQW9_DREPO</name>
<dbReference type="Proteomes" id="UP000828390">
    <property type="component" value="Unassembled WGS sequence"/>
</dbReference>
<reference evidence="2" key="2">
    <citation type="submission" date="2020-11" db="EMBL/GenBank/DDBJ databases">
        <authorList>
            <person name="McCartney M.A."/>
            <person name="Auch B."/>
            <person name="Kono T."/>
            <person name="Mallez S."/>
            <person name="Becker A."/>
            <person name="Gohl D.M."/>
            <person name="Silverstein K.A.T."/>
            <person name="Koren S."/>
            <person name="Bechman K.B."/>
            <person name="Herman A."/>
            <person name="Abrahante J.E."/>
            <person name="Garbe J."/>
        </authorList>
    </citation>
    <scope>NUCLEOTIDE SEQUENCE</scope>
    <source>
        <strain evidence="2">Duluth1</strain>
        <tissue evidence="2">Whole animal</tissue>
    </source>
</reference>
<dbReference type="AlphaFoldDB" id="A0A9D4HQW9"/>
<evidence type="ECO:0000313" key="2">
    <source>
        <dbReference type="EMBL" id="KAH3727705.1"/>
    </source>
</evidence>
<comment type="caution">
    <text evidence="2">The sequence shown here is derived from an EMBL/GenBank/DDBJ whole genome shotgun (WGS) entry which is preliminary data.</text>
</comment>
<organism evidence="2 3">
    <name type="scientific">Dreissena polymorpha</name>
    <name type="common">Zebra mussel</name>
    <name type="synonym">Mytilus polymorpha</name>
    <dbReference type="NCBI Taxonomy" id="45954"/>
    <lineage>
        <taxon>Eukaryota</taxon>
        <taxon>Metazoa</taxon>
        <taxon>Spiralia</taxon>
        <taxon>Lophotrochozoa</taxon>
        <taxon>Mollusca</taxon>
        <taxon>Bivalvia</taxon>
        <taxon>Autobranchia</taxon>
        <taxon>Heteroconchia</taxon>
        <taxon>Euheterodonta</taxon>
        <taxon>Imparidentia</taxon>
        <taxon>Neoheterodontei</taxon>
        <taxon>Myida</taxon>
        <taxon>Dreissenoidea</taxon>
        <taxon>Dreissenidae</taxon>
        <taxon>Dreissena</taxon>
    </lineage>
</organism>
<protein>
    <submittedName>
        <fullName evidence="2">Uncharacterized protein</fullName>
    </submittedName>
</protein>
<keyword evidence="3" id="KW-1185">Reference proteome</keyword>
<feature type="region of interest" description="Disordered" evidence="1">
    <location>
        <begin position="74"/>
        <end position="99"/>
    </location>
</feature>
<sequence length="99" mass="11422">MIYNQYFTNPMYVDRVYRTAPPGHLLPIDYPKTMGDNPYQYAETIHMEKRTRRLLEITSAPGAQAHSINRMELERKGKRRANNGSISPCIRMQASASHP</sequence>
<gene>
    <name evidence="2" type="ORF">DPMN_053648</name>
</gene>